<accession>A0ACA9JVQ7</accession>
<proteinExistence type="predicted"/>
<name>A0ACA9JVQ7_9GLOM</name>
<dbReference type="EMBL" id="CAJVPM010000230">
    <property type="protein sequence ID" value="CAG8438924.1"/>
    <property type="molecule type" value="Genomic_DNA"/>
</dbReference>
<sequence length="43" mass="4953">QFHISIQRLLEVIKNPRSPGKKAPPKLYSPFNFSTTETDKPKL</sequence>
<evidence type="ECO:0000313" key="2">
    <source>
        <dbReference type="Proteomes" id="UP000789860"/>
    </source>
</evidence>
<organism evidence="1 2">
    <name type="scientific">Scutellospora calospora</name>
    <dbReference type="NCBI Taxonomy" id="85575"/>
    <lineage>
        <taxon>Eukaryota</taxon>
        <taxon>Fungi</taxon>
        <taxon>Fungi incertae sedis</taxon>
        <taxon>Mucoromycota</taxon>
        <taxon>Glomeromycotina</taxon>
        <taxon>Glomeromycetes</taxon>
        <taxon>Diversisporales</taxon>
        <taxon>Gigasporaceae</taxon>
        <taxon>Scutellospora</taxon>
    </lineage>
</organism>
<comment type="caution">
    <text evidence="1">The sequence shown here is derived from an EMBL/GenBank/DDBJ whole genome shotgun (WGS) entry which is preliminary data.</text>
</comment>
<keyword evidence="2" id="KW-1185">Reference proteome</keyword>
<reference evidence="1" key="1">
    <citation type="submission" date="2021-06" db="EMBL/GenBank/DDBJ databases">
        <authorList>
            <person name="Kallberg Y."/>
            <person name="Tangrot J."/>
            <person name="Rosling A."/>
        </authorList>
    </citation>
    <scope>NUCLEOTIDE SEQUENCE</scope>
    <source>
        <strain evidence="1">AU212A</strain>
    </source>
</reference>
<evidence type="ECO:0000313" key="1">
    <source>
        <dbReference type="EMBL" id="CAG8438924.1"/>
    </source>
</evidence>
<feature type="non-terminal residue" evidence="1">
    <location>
        <position position="1"/>
    </location>
</feature>
<gene>
    <name evidence="1" type="ORF">SCALOS_LOCUS480</name>
</gene>
<protein>
    <submittedName>
        <fullName evidence="1">9681_t:CDS:1</fullName>
    </submittedName>
</protein>
<dbReference type="Proteomes" id="UP000789860">
    <property type="component" value="Unassembled WGS sequence"/>
</dbReference>